<accession>A0A8H4UAJ6</accession>
<evidence type="ECO:0008006" key="3">
    <source>
        <dbReference type="Google" id="ProtNLM"/>
    </source>
</evidence>
<dbReference type="PANTHER" id="PTHR42791">
    <property type="entry name" value="GNAT FAMILY ACETYLTRANSFERASE"/>
    <property type="match status" value="1"/>
</dbReference>
<dbReference type="SUPFAM" id="SSF55729">
    <property type="entry name" value="Acyl-CoA N-acyltransferases (Nat)"/>
    <property type="match status" value="1"/>
</dbReference>
<evidence type="ECO:0000313" key="2">
    <source>
        <dbReference type="Proteomes" id="UP000622797"/>
    </source>
</evidence>
<name>A0A8H4UAJ6_9HYPO</name>
<reference evidence="1" key="2">
    <citation type="submission" date="2020-05" db="EMBL/GenBank/DDBJ databases">
        <authorList>
            <person name="Kim H.-S."/>
            <person name="Proctor R.H."/>
            <person name="Brown D.W."/>
        </authorList>
    </citation>
    <scope>NUCLEOTIDE SEQUENCE</scope>
    <source>
        <strain evidence="1">NRRL 20472</strain>
    </source>
</reference>
<reference evidence="1" key="1">
    <citation type="journal article" date="2020" name="BMC Genomics">
        <title>Correction to: Identification and distribution of gene clusters required for synthesis of sphingolipid metabolism inhibitors in diverse species of the filamentous fungus Fusarium.</title>
        <authorList>
            <person name="Kim H.S."/>
            <person name="Lohmar J.M."/>
            <person name="Busman M."/>
            <person name="Brown D.W."/>
            <person name="Naumann T.A."/>
            <person name="Divon H.H."/>
            <person name="Lysoe E."/>
            <person name="Uhlig S."/>
            <person name="Proctor R.H."/>
        </authorList>
    </citation>
    <scope>NUCLEOTIDE SEQUENCE</scope>
    <source>
        <strain evidence="1">NRRL 20472</strain>
    </source>
</reference>
<dbReference type="PANTHER" id="PTHR42791:SF2">
    <property type="entry name" value="N-ACETYLTRANSFERASE DOMAIN-CONTAINING PROTEIN"/>
    <property type="match status" value="1"/>
</dbReference>
<dbReference type="OrthoDB" id="61113at2759"/>
<dbReference type="Proteomes" id="UP000622797">
    <property type="component" value="Unassembled WGS sequence"/>
</dbReference>
<organism evidence="1 2">
    <name type="scientific">Fusarium sarcochroum</name>
    <dbReference type="NCBI Taxonomy" id="1208366"/>
    <lineage>
        <taxon>Eukaryota</taxon>
        <taxon>Fungi</taxon>
        <taxon>Dikarya</taxon>
        <taxon>Ascomycota</taxon>
        <taxon>Pezizomycotina</taxon>
        <taxon>Sordariomycetes</taxon>
        <taxon>Hypocreomycetidae</taxon>
        <taxon>Hypocreales</taxon>
        <taxon>Nectriaceae</taxon>
        <taxon>Fusarium</taxon>
        <taxon>Fusarium lateritium species complex</taxon>
    </lineage>
</organism>
<dbReference type="EMBL" id="JABEXW010000057">
    <property type="protein sequence ID" value="KAF4972428.1"/>
    <property type="molecule type" value="Genomic_DNA"/>
</dbReference>
<sequence>MDHVQSVDKGVLVAREPETGKIASFVKWNIQRQTRQEENEDHHNEEFPEYCDSEYLGPYTALTKRKRDKVLDDNTYRYYHVTYLCTDPEFNGRRAASTLLRRVQAKAAAEDAPVIFEAAMNAVSSYQN</sequence>
<gene>
    <name evidence="1" type="ORF">FSARC_995</name>
</gene>
<dbReference type="Gene3D" id="3.40.630.30">
    <property type="match status" value="1"/>
</dbReference>
<dbReference type="InterPro" id="IPR052523">
    <property type="entry name" value="Trichothecene_AcTrans"/>
</dbReference>
<protein>
    <recommendedName>
        <fullName evidence="3">N-acetyltransferase domain-containing protein</fullName>
    </recommendedName>
</protein>
<keyword evidence="2" id="KW-1185">Reference proteome</keyword>
<dbReference type="AlphaFoldDB" id="A0A8H4UAJ6"/>
<evidence type="ECO:0000313" key="1">
    <source>
        <dbReference type="EMBL" id="KAF4972428.1"/>
    </source>
</evidence>
<dbReference type="InterPro" id="IPR016181">
    <property type="entry name" value="Acyl_CoA_acyltransferase"/>
</dbReference>
<proteinExistence type="predicted"/>
<dbReference type="CDD" id="cd04301">
    <property type="entry name" value="NAT_SF"/>
    <property type="match status" value="1"/>
</dbReference>
<comment type="caution">
    <text evidence="1">The sequence shown here is derived from an EMBL/GenBank/DDBJ whole genome shotgun (WGS) entry which is preliminary data.</text>
</comment>